<evidence type="ECO:0000256" key="11">
    <source>
        <dbReference type="SAM" id="MobiDB-lite"/>
    </source>
</evidence>
<dbReference type="EMBL" id="LLZZ01000028">
    <property type="protein sequence ID" value="KTB11777.1"/>
    <property type="molecule type" value="Genomic_DNA"/>
</dbReference>
<feature type="region of interest" description="Disordered" evidence="11">
    <location>
        <begin position="123"/>
        <end position="145"/>
    </location>
</feature>
<evidence type="ECO:0000256" key="5">
    <source>
        <dbReference type="ARBA" id="ARBA00019821"/>
    </source>
</evidence>
<name>A0A0W0E536_CANGB</name>
<feature type="compositionally biased region" description="Polar residues" evidence="11">
    <location>
        <begin position="195"/>
        <end position="219"/>
    </location>
</feature>
<feature type="compositionally biased region" description="Basic and acidic residues" evidence="11">
    <location>
        <begin position="136"/>
        <end position="145"/>
    </location>
</feature>
<evidence type="ECO:0000256" key="10">
    <source>
        <dbReference type="SAM" id="Coils"/>
    </source>
</evidence>
<dbReference type="Pfam" id="PF11544">
    <property type="entry name" value="Spc42p"/>
    <property type="match status" value="1"/>
</dbReference>
<dbReference type="GO" id="GO:0005816">
    <property type="term" value="C:spindle pole body"/>
    <property type="evidence" value="ECO:0007669"/>
    <property type="project" value="UniProtKB-SubCell"/>
</dbReference>
<feature type="region of interest" description="Disordered" evidence="11">
    <location>
        <begin position="158"/>
        <end position="181"/>
    </location>
</feature>
<dbReference type="VEuPathDB" id="FungiDB:CAGL0L01793g"/>
<comment type="subcellular location">
    <subcellularLocation>
        <location evidence="3">Cytoplasm</location>
        <location evidence="3">Cytoskeleton</location>
        <location evidence="3">Microtubule organizing center</location>
        <location evidence="3">Spindle pole body</location>
    </subcellularLocation>
    <subcellularLocation>
        <location evidence="2">Nucleus</location>
    </subcellularLocation>
</comment>
<feature type="region of interest" description="Disordered" evidence="11">
    <location>
        <begin position="195"/>
        <end position="238"/>
    </location>
</feature>
<protein>
    <recommendedName>
        <fullName evidence="5">Spindle pole body component SPC42</fullName>
    </recommendedName>
</protein>
<evidence type="ECO:0000313" key="13">
    <source>
        <dbReference type="EMBL" id="KTB11777.1"/>
    </source>
</evidence>
<dbReference type="Proteomes" id="UP000054886">
    <property type="component" value="Unassembled WGS sequence"/>
</dbReference>
<accession>A0A0W0E536</accession>
<keyword evidence="7 10" id="KW-0175">Coiled coil</keyword>
<evidence type="ECO:0000256" key="4">
    <source>
        <dbReference type="ARBA" id="ARBA00006867"/>
    </source>
</evidence>
<evidence type="ECO:0000313" key="12">
    <source>
        <dbReference type="EMBL" id="KTB10406.1"/>
    </source>
</evidence>
<evidence type="ECO:0000256" key="3">
    <source>
        <dbReference type="ARBA" id="ARBA00004317"/>
    </source>
</evidence>
<reference evidence="12 14" key="1">
    <citation type="submission" date="2015-10" db="EMBL/GenBank/DDBJ databases">
        <title>Draft genomes sequences of Candida glabrata isolates 1A, 1B, 2A, 2B, 3A and 3B.</title>
        <authorList>
            <person name="Haavelsrud O.E."/>
            <person name="Gaustad P."/>
        </authorList>
    </citation>
    <scope>NUCLEOTIDE SEQUENCE [LARGE SCALE GENOMIC DNA]</scope>
    <source>
        <strain evidence="12">910700640</strain>
    </source>
</reference>
<gene>
    <name evidence="13" type="ORF">AO440_003851</name>
    <name evidence="12" type="ORF">AO440_005977</name>
</gene>
<dbReference type="VEuPathDB" id="FungiDB:GWK60_L05643"/>
<feature type="coiled-coil region" evidence="10">
    <location>
        <begin position="250"/>
        <end position="287"/>
    </location>
</feature>
<evidence type="ECO:0000256" key="2">
    <source>
        <dbReference type="ARBA" id="ARBA00004123"/>
    </source>
</evidence>
<keyword evidence="6" id="KW-0963">Cytoplasm</keyword>
<sequence length="359" mass="41322">MNISPTPKRYNSRGDRYYASQARGKVPEFEPYRKSGLNFNDGYSGINPPVYKNGLHSNLDDDKLVPEEIKLQRTVINDLISQNKELQTTVHTQREEIERLNIIIGQFRAKLTKYSVMNRKLEDELRGSERSSNALNKDRNDDRNDSILENSFENAEDYIQIPKLRDNSKGKQDKSPQTNDLNDRLSQLVQLLEKSQQNNSTKINSNSNDMSPPVCSSATPPERNNKPIMSSPKIRDPSEEDILCQESAELKSLENQIELVKKKLLIKRENELRKLSLENELIELMDQLSTDASPYRYGKSKGNFISTSKHEKHDENLSDIYGDYTGKNSLRKHNIKPFNPIKMDNILETPTPPNRRNSE</sequence>
<evidence type="ECO:0000256" key="6">
    <source>
        <dbReference type="ARBA" id="ARBA00022490"/>
    </source>
</evidence>
<comment type="similarity">
    <text evidence="4">Belongs to the SPC42 family.</text>
</comment>
<keyword evidence="8" id="KW-0206">Cytoskeleton</keyword>
<organism evidence="12 14">
    <name type="scientific">Candida glabrata</name>
    <name type="common">Yeast</name>
    <name type="synonym">Torulopsis glabrata</name>
    <dbReference type="NCBI Taxonomy" id="5478"/>
    <lineage>
        <taxon>Eukaryota</taxon>
        <taxon>Fungi</taxon>
        <taxon>Dikarya</taxon>
        <taxon>Ascomycota</taxon>
        <taxon>Saccharomycotina</taxon>
        <taxon>Saccharomycetes</taxon>
        <taxon>Saccharomycetales</taxon>
        <taxon>Saccharomycetaceae</taxon>
        <taxon>Nakaseomyces</taxon>
    </lineage>
</organism>
<comment type="function">
    <text evidence="1">Forms a polymeric layer at the periphery of the spindle pole body (SPB) central plaque which has an essential function during SPB duplication and may facilitate attachment of the SPB to the nuclear membrane.</text>
</comment>
<dbReference type="GO" id="GO:0005634">
    <property type="term" value="C:nucleus"/>
    <property type="evidence" value="ECO:0007669"/>
    <property type="project" value="UniProtKB-SubCell"/>
</dbReference>
<keyword evidence="9" id="KW-0539">Nucleus</keyword>
<evidence type="ECO:0000256" key="8">
    <source>
        <dbReference type="ARBA" id="ARBA00023212"/>
    </source>
</evidence>
<comment type="caution">
    <text evidence="12">The sequence shown here is derived from an EMBL/GenBank/DDBJ whole genome shotgun (WGS) entry which is preliminary data.</text>
</comment>
<evidence type="ECO:0000256" key="1">
    <source>
        <dbReference type="ARBA" id="ARBA00003620"/>
    </source>
</evidence>
<proteinExistence type="inferred from homology"/>
<dbReference type="VEuPathDB" id="FungiDB:B1J91_L01793g"/>
<evidence type="ECO:0000313" key="14">
    <source>
        <dbReference type="Proteomes" id="UP000054886"/>
    </source>
</evidence>
<dbReference type="VEuPathDB" id="FungiDB:GVI51_L01551"/>
<dbReference type="AlphaFoldDB" id="A0A0W0E536"/>
<dbReference type="InterPro" id="IPR021611">
    <property type="entry name" value="Spc42"/>
</dbReference>
<evidence type="ECO:0000256" key="9">
    <source>
        <dbReference type="ARBA" id="ARBA00023242"/>
    </source>
</evidence>
<evidence type="ECO:0000256" key="7">
    <source>
        <dbReference type="ARBA" id="ARBA00023054"/>
    </source>
</evidence>
<feature type="compositionally biased region" description="Basic and acidic residues" evidence="11">
    <location>
        <begin position="163"/>
        <end position="174"/>
    </location>
</feature>
<dbReference type="EMBL" id="LLZZ01000054">
    <property type="protein sequence ID" value="KTB10406.1"/>
    <property type="molecule type" value="Genomic_DNA"/>
</dbReference>